<dbReference type="PANTHER" id="PTHR43834:SF6">
    <property type="entry name" value="GTPASE DER"/>
    <property type="match status" value="1"/>
</dbReference>
<feature type="binding site" evidence="8">
    <location>
        <begin position="180"/>
        <end position="187"/>
    </location>
    <ligand>
        <name>GTP</name>
        <dbReference type="ChEBI" id="CHEBI:37565"/>
        <label>2</label>
    </ligand>
</feature>
<dbReference type="InterPro" id="IPR016484">
    <property type="entry name" value="GTPase_Der"/>
</dbReference>
<dbReference type="InterPro" id="IPR027417">
    <property type="entry name" value="P-loop_NTPase"/>
</dbReference>
<proteinExistence type="inferred from homology"/>
<evidence type="ECO:0000256" key="2">
    <source>
        <dbReference type="ARBA" id="ARBA00020953"/>
    </source>
</evidence>
<accession>A0A7K1XT99</accession>
<keyword evidence="3 8" id="KW-0690">Ribosome biogenesis</keyword>
<organism evidence="12 13">
    <name type="scientific">Hufsiella ginkgonis</name>
    <dbReference type="NCBI Taxonomy" id="2695274"/>
    <lineage>
        <taxon>Bacteria</taxon>
        <taxon>Pseudomonadati</taxon>
        <taxon>Bacteroidota</taxon>
        <taxon>Sphingobacteriia</taxon>
        <taxon>Sphingobacteriales</taxon>
        <taxon>Sphingobacteriaceae</taxon>
        <taxon>Hufsiella</taxon>
    </lineage>
</organism>
<dbReference type="PANTHER" id="PTHR43834">
    <property type="entry name" value="GTPASE DER"/>
    <property type="match status" value="1"/>
</dbReference>
<evidence type="ECO:0000256" key="6">
    <source>
        <dbReference type="ARBA" id="ARBA00023134"/>
    </source>
</evidence>
<feature type="domain" description="EngA-type G" evidence="11">
    <location>
        <begin position="174"/>
        <end position="349"/>
    </location>
</feature>
<dbReference type="NCBIfam" id="TIGR03594">
    <property type="entry name" value="GTPase_EngA"/>
    <property type="match status" value="1"/>
</dbReference>
<feature type="binding site" evidence="8">
    <location>
        <begin position="292"/>
        <end position="295"/>
    </location>
    <ligand>
        <name>GTP</name>
        <dbReference type="ChEBI" id="CHEBI:37565"/>
        <label>2</label>
    </ligand>
</feature>
<evidence type="ECO:0000256" key="5">
    <source>
        <dbReference type="ARBA" id="ARBA00022741"/>
    </source>
</evidence>
<dbReference type="Gene3D" id="3.40.50.300">
    <property type="entry name" value="P-loop containing nucleotide triphosphate hydrolases"/>
    <property type="match status" value="2"/>
</dbReference>
<feature type="domain" description="EngA-type G" evidence="11">
    <location>
        <begin position="3"/>
        <end position="167"/>
    </location>
</feature>
<evidence type="ECO:0000256" key="7">
    <source>
        <dbReference type="ARBA" id="ARBA00032345"/>
    </source>
</evidence>
<dbReference type="EMBL" id="WVHS01000001">
    <property type="protein sequence ID" value="MXV13736.1"/>
    <property type="molecule type" value="Genomic_DNA"/>
</dbReference>
<comment type="function">
    <text evidence="8 10">GTPase that plays an essential role in the late steps of ribosome biogenesis.</text>
</comment>
<dbReference type="FunFam" id="3.40.50.300:FF:000057">
    <property type="entry name" value="GTPase Der"/>
    <property type="match status" value="1"/>
</dbReference>
<evidence type="ECO:0000313" key="13">
    <source>
        <dbReference type="Proteomes" id="UP000451233"/>
    </source>
</evidence>
<dbReference type="InterPro" id="IPR015946">
    <property type="entry name" value="KH_dom-like_a/b"/>
</dbReference>
<keyword evidence="4 10" id="KW-0677">Repeat</keyword>
<sequence>MSNIVAIVGRPNVGKSTLFNRLTESRKAIVDDMSGVTRDRHYGMAEWINKPFTVVDTGGYVANSDDVFESAINEQVLIAIEEASVILFMVDVNTGITDLDDSIAAILRRSRKPVFVVANKVDNNSQRNDASVFYGFGLGELHLISSMTGSGTGELLDEVVTHFVEIPEEENALPKYAIVGRPNVGKSSLINALIGSERNIVTPVAGTTRDSIHIHYNQFGHEFMLIDTAGLRKKTKVKENIEFYSVMRTIKALEEADVIILMIDALEGLESQDINIFHLAEKNKKGVMIVVNKWDLIEKDHKTTKEFEVKIREKLAPFVDVPVVFTSVIEKQRIFKTLDVAKHVYTNKMKKIPTSKLNEIMLPIIENNPPPSLKGKFVKIKFITQINGASPMFAFFCNLPQYVKESYKRFIENKLRENFDFAGVPIQIYFRQK</sequence>
<dbReference type="GO" id="GO:0042254">
    <property type="term" value="P:ribosome biogenesis"/>
    <property type="evidence" value="ECO:0007669"/>
    <property type="project" value="UniProtKB-KW"/>
</dbReference>
<evidence type="ECO:0000313" key="12">
    <source>
        <dbReference type="EMBL" id="MXV13736.1"/>
    </source>
</evidence>
<dbReference type="SUPFAM" id="SSF52540">
    <property type="entry name" value="P-loop containing nucleoside triphosphate hydrolases"/>
    <property type="match status" value="2"/>
</dbReference>
<comment type="caution">
    <text evidence="12">The sequence shown here is derived from an EMBL/GenBank/DDBJ whole genome shotgun (WGS) entry which is preliminary data.</text>
</comment>
<evidence type="ECO:0000256" key="4">
    <source>
        <dbReference type="ARBA" id="ARBA00022737"/>
    </source>
</evidence>
<dbReference type="FunFam" id="3.30.300.20:FF:000004">
    <property type="entry name" value="GTPase Der"/>
    <property type="match status" value="1"/>
</dbReference>
<dbReference type="PIRSF" id="PIRSF006485">
    <property type="entry name" value="GTP-binding_EngA"/>
    <property type="match status" value="1"/>
</dbReference>
<comment type="subunit">
    <text evidence="8">Associates with the 50S ribosomal subunit.</text>
</comment>
<reference evidence="12 13" key="1">
    <citation type="submission" date="2019-11" db="EMBL/GenBank/DDBJ databases">
        <title>Pedobacter sp. HMF7056 Genome sequencing and assembly.</title>
        <authorList>
            <person name="Kang H."/>
            <person name="Kim H."/>
            <person name="Joh K."/>
        </authorList>
    </citation>
    <scope>NUCLEOTIDE SEQUENCE [LARGE SCALE GENOMIC DNA]</scope>
    <source>
        <strain evidence="12 13">HMF7056</strain>
    </source>
</reference>
<evidence type="ECO:0000256" key="8">
    <source>
        <dbReference type="HAMAP-Rule" id="MF_00195"/>
    </source>
</evidence>
<dbReference type="PRINTS" id="PR00326">
    <property type="entry name" value="GTP1OBG"/>
</dbReference>
<dbReference type="AlphaFoldDB" id="A0A7K1XT99"/>
<name>A0A7K1XT99_9SPHI</name>
<protein>
    <recommendedName>
        <fullName evidence="2 8">GTPase Der</fullName>
    </recommendedName>
    <alternativeName>
        <fullName evidence="7 8">GTP-binding protein EngA</fullName>
    </alternativeName>
</protein>
<evidence type="ECO:0000256" key="1">
    <source>
        <dbReference type="ARBA" id="ARBA00008279"/>
    </source>
</evidence>
<dbReference type="Pfam" id="PF14714">
    <property type="entry name" value="KH_dom-like"/>
    <property type="match status" value="1"/>
</dbReference>
<evidence type="ECO:0000256" key="3">
    <source>
        <dbReference type="ARBA" id="ARBA00022517"/>
    </source>
</evidence>
<dbReference type="FunFam" id="3.40.50.300:FF:000040">
    <property type="entry name" value="GTPase Der"/>
    <property type="match status" value="1"/>
</dbReference>
<dbReference type="CDD" id="cd01894">
    <property type="entry name" value="EngA1"/>
    <property type="match status" value="1"/>
</dbReference>
<gene>
    <name evidence="8" type="primary">der</name>
    <name evidence="12" type="ORF">GS398_00330</name>
</gene>
<dbReference type="InterPro" id="IPR031166">
    <property type="entry name" value="G_ENGA"/>
</dbReference>
<evidence type="ECO:0000256" key="9">
    <source>
        <dbReference type="PROSITE-ProRule" id="PRU01049"/>
    </source>
</evidence>
<dbReference type="InterPro" id="IPR005225">
    <property type="entry name" value="Small_GTP-bd"/>
</dbReference>
<dbReference type="RefSeq" id="WP_160904768.1">
    <property type="nucleotide sequence ID" value="NZ_WVHS01000001.1"/>
</dbReference>
<feature type="binding site" evidence="8">
    <location>
        <begin position="227"/>
        <end position="231"/>
    </location>
    <ligand>
        <name>GTP</name>
        <dbReference type="ChEBI" id="CHEBI:37565"/>
        <label>2</label>
    </ligand>
</feature>
<feature type="binding site" evidence="8">
    <location>
        <begin position="56"/>
        <end position="60"/>
    </location>
    <ligand>
        <name>GTP</name>
        <dbReference type="ChEBI" id="CHEBI:37565"/>
        <label>1</label>
    </ligand>
</feature>
<evidence type="ECO:0000256" key="10">
    <source>
        <dbReference type="RuleBase" id="RU004481"/>
    </source>
</evidence>
<comment type="similarity">
    <text evidence="1 8 9 10">Belongs to the TRAFAC class TrmE-Era-EngA-EngB-Septin-like GTPase superfamily. EngA (Der) GTPase family.</text>
</comment>
<keyword evidence="13" id="KW-1185">Reference proteome</keyword>
<feature type="binding site" evidence="8">
    <location>
        <begin position="119"/>
        <end position="122"/>
    </location>
    <ligand>
        <name>GTP</name>
        <dbReference type="ChEBI" id="CHEBI:37565"/>
        <label>1</label>
    </ligand>
</feature>
<dbReference type="Proteomes" id="UP000451233">
    <property type="component" value="Unassembled WGS sequence"/>
</dbReference>
<keyword evidence="6 8" id="KW-0342">GTP-binding</keyword>
<dbReference type="GO" id="GO:0005525">
    <property type="term" value="F:GTP binding"/>
    <property type="evidence" value="ECO:0007669"/>
    <property type="project" value="UniProtKB-UniRule"/>
</dbReference>
<evidence type="ECO:0000259" key="11">
    <source>
        <dbReference type="PROSITE" id="PS51712"/>
    </source>
</evidence>
<dbReference type="CDD" id="cd01895">
    <property type="entry name" value="EngA2"/>
    <property type="match status" value="1"/>
</dbReference>
<dbReference type="PROSITE" id="PS51712">
    <property type="entry name" value="G_ENGA"/>
    <property type="match status" value="2"/>
</dbReference>
<dbReference type="GO" id="GO:0043022">
    <property type="term" value="F:ribosome binding"/>
    <property type="evidence" value="ECO:0007669"/>
    <property type="project" value="TreeGrafter"/>
</dbReference>
<dbReference type="HAMAP" id="MF_00195">
    <property type="entry name" value="GTPase_Der"/>
    <property type="match status" value="1"/>
</dbReference>
<dbReference type="Pfam" id="PF01926">
    <property type="entry name" value="MMR_HSR1"/>
    <property type="match status" value="2"/>
</dbReference>
<keyword evidence="5 8" id="KW-0547">Nucleotide-binding</keyword>
<dbReference type="NCBIfam" id="TIGR00231">
    <property type="entry name" value="small_GTP"/>
    <property type="match status" value="2"/>
</dbReference>
<dbReference type="Gene3D" id="3.30.300.20">
    <property type="match status" value="1"/>
</dbReference>
<dbReference type="InterPro" id="IPR032859">
    <property type="entry name" value="KH_dom-like"/>
</dbReference>
<dbReference type="InterPro" id="IPR006073">
    <property type="entry name" value="GTP-bd"/>
</dbReference>
<feature type="binding site" evidence="8">
    <location>
        <begin position="9"/>
        <end position="16"/>
    </location>
    <ligand>
        <name>GTP</name>
        <dbReference type="ChEBI" id="CHEBI:37565"/>
        <label>1</label>
    </ligand>
</feature>